<proteinExistence type="predicted"/>
<dbReference type="InterPro" id="IPR016040">
    <property type="entry name" value="NAD(P)-bd_dom"/>
</dbReference>
<feature type="domain" description="NAD(P)-binding" evidence="1">
    <location>
        <begin position="9"/>
        <end position="81"/>
    </location>
</feature>
<dbReference type="Pfam" id="PF13460">
    <property type="entry name" value="NAD_binding_10"/>
    <property type="match status" value="1"/>
</dbReference>
<dbReference type="PANTHER" id="PTHR15020">
    <property type="entry name" value="FLAVIN REDUCTASE-RELATED"/>
    <property type="match status" value="1"/>
</dbReference>
<name>A0A835Z270_9STRA</name>
<dbReference type="Gene3D" id="3.40.50.720">
    <property type="entry name" value="NAD(P)-binding Rossmann-like Domain"/>
    <property type="match status" value="1"/>
</dbReference>
<sequence>SPVYKFLNLFGEIMKFKALGEEEVRALYAQSDAPCYYTIVRPGGLTLAPPLGVEQLEINQGDAISGRIARADVAAICVEAIYSDATRDTTFECYGADTGKPLDSVGVSNILKQTAGPGTPAPSSAHRGSTWAQLFQGLEPDHAL</sequence>
<feature type="non-terminal residue" evidence="2">
    <location>
        <position position="1"/>
    </location>
</feature>
<dbReference type="EMBL" id="JAFCMP010000307">
    <property type="protein sequence ID" value="KAG5181660.1"/>
    <property type="molecule type" value="Genomic_DNA"/>
</dbReference>
<gene>
    <name evidence="2" type="ORF">JKP88DRAFT_182153</name>
    <name evidence="3" type="ORF">JKP88DRAFT_182154</name>
</gene>
<dbReference type="InterPro" id="IPR036291">
    <property type="entry name" value="NAD(P)-bd_dom_sf"/>
</dbReference>
<comment type="caution">
    <text evidence="2">The sequence shown here is derived from an EMBL/GenBank/DDBJ whole genome shotgun (WGS) entry which is preliminary data.</text>
</comment>
<organism evidence="2 4">
    <name type="scientific">Tribonema minus</name>
    <dbReference type="NCBI Taxonomy" id="303371"/>
    <lineage>
        <taxon>Eukaryota</taxon>
        <taxon>Sar</taxon>
        <taxon>Stramenopiles</taxon>
        <taxon>Ochrophyta</taxon>
        <taxon>PX clade</taxon>
        <taxon>Xanthophyceae</taxon>
        <taxon>Tribonematales</taxon>
        <taxon>Tribonemataceae</taxon>
        <taxon>Tribonema</taxon>
    </lineage>
</organism>
<dbReference type="OrthoDB" id="419598at2759"/>
<accession>A0A835Z270</accession>
<evidence type="ECO:0000259" key="1">
    <source>
        <dbReference type="Pfam" id="PF13460"/>
    </source>
</evidence>
<dbReference type="SUPFAM" id="SSF51735">
    <property type="entry name" value="NAD(P)-binding Rossmann-fold domains"/>
    <property type="match status" value="1"/>
</dbReference>
<reference evidence="2" key="1">
    <citation type="submission" date="2021-02" db="EMBL/GenBank/DDBJ databases">
        <title>First Annotated Genome of the Yellow-green Alga Tribonema minus.</title>
        <authorList>
            <person name="Mahan K.M."/>
        </authorList>
    </citation>
    <scope>NUCLEOTIDE SEQUENCE</scope>
    <source>
        <strain evidence="2">UTEX B ZZ1240</strain>
    </source>
</reference>
<dbReference type="PANTHER" id="PTHR15020:SF50">
    <property type="entry name" value="UPF0659 PROTEIN YMR090W"/>
    <property type="match status" value="1"/>
</dbReference>
<dbReference type="Proteomes" id="UP000664859">
    <property type="component" value="Unassembled WGS sequence"/>
</dbReference>
<keyword evidence="4" id="KW-1185">Reference proteome</keyword>
<evidence type="ECO:0000313" key="4">
    <source>
        <dbReference type="Proteomes" id="UP000664859"/>
    </source>
</evidence>
<dbReference type="EMBL" id="JAFCMP010000307">
    <property type="protein sequence ID" value="KAG5181654.1"/>
    <property type="molecule type" value="Genomic_DNA"/>
</dbReference>
<evidence type="ECO:0000313" key="3">
    <source>
        <dbReference type="EMBL" id="KAG5181660.1"/>
    </source>
</evidence>
<dbReference type="AlphaFoldDB" id="A0A835Z270"/>
<evidence type="ECO:0000313" key="2">
    <source>
        <dbReference type="EMBL" id="KAG5181654.1"/>
    </source>
</evidence>
<protein>
    <recommendedName>
        <fullName evidence="1">NAD(P)-binding domain-containing protein</fullName>
    </recommendedName>
</protein>